<dbReference type="AlphaFoldDB" id="B9S2S6"/>
<dbReference type="GO" id="GO:0006508">
    <property type="term" value="P:proteolysis"/>
    <property type="evidence" value="ECO:0007669"/>
    <property type="project" value="InterPro"/>
</dbReference>
<dbReference type="Proteomes" id="UP000008311">
    <property type="component" value="Unassembled WGS sequence"/>
</dbReference>
<sequence>MMMVMALTQHLPRLDPWWKVLAFSVMQAGQRVGWPRAPGSDILKAMDKAIEDGVNVLSMSLGGGMSDY</sequence>
<protein>
    <recommendedName>
        <fullName evidence="3">Peptidase S8/S53 domain-containing protein</fullName>
    </recommendedName>
</protein>
<name>B9S2S6_RICCO</name>
<organism evidence="1 2">
    <name type="scientific">Ricinus communis</name>
    <name type="common">Castor bean</name>
    <dbReference type="NCBI Taxonomy" id="3988"/>
    <lineage>
        <taxon>Eukaryota</taxon>
        <taxon>Viridiplantae</taxon>
        <taxon>Streptophyta</taxon>
        <taxon>Embryophyta</taxon>
        <taxon>Tracheophyta</taxon>
        <taxon>Spermatophyta</taxon>
        <taxon>Magnoliopsida</taxon>
        <taxon>eudicotyledons</taxon>
        <taxon>Gunneridae</taxon>
        <taxon>Pentapetalae</taxon>
        <taxon>rosids</taxon>
        <taxon>fabids</taxon>
        <taxon>Malpighiales</taxon>
        <taxon>Euphorbiaceae</taxon>
        <taxon>Acalyphoideae</taxon>
        <taxon>Acalypheae</taxon>
        <taxon>Ricinus</taxon>
    </lineage>
</organism>
<gene>
    <name evidence="1" type="ORF">RCOM_0561490</name>
</gene>
<proteinExistence type="predicted"/>
<reference evidence="2" key="1">
    <citation type="journal article" date="2010" name="Nat. Biotechnol.">
        <title>Draft genome sequence of the oilseed species Ricinus communis.</title>
        <authorList>
            <person name="Chan A.P."/>
            <person name="Crabtree J."/>
            <person name="Zhao Q."/>
            <person name="Lorenzi H."/>
            <person name="Orvis J."/>
            <person name="Puiu D."/>
            <person name="Melake-Berhan A."/>
            <person name="Jones K.M."/>
            <person name="Redman J."/>
            <person name="Chen G."/>
            <person name="Cahoon E.B."/>
            <person name="Gedil M."/>
            <person name="Stanke M."/>
            <person name="Haas B.J."/>
            <person name="Wortman J.R."/>
            <person name="Fraser-Liggett C.M."/>
            <person name="Ravel J."/>
            <person name="Rabinowicz P.D."/>
        </authorList>
    </citation>
    <scope>NUCLEOTIDE SEQUENCE [LARGE SCALE GENOMIC DNA]</scope>
    <source>
        <strain evidence="2">cv. Hale</strain>
    </source>
</reference>
<evidence type="ECO:0000313" key="1">
    <source>
        <dbReference type="EMBL" id="EEF42081.1"/>
    </source>
</evidence>
<evidence type="ECO:0000313" key="2">
    <source>
        <dbReference type="Proteomes" id="UP000008311"/>
    </source>
</evidence>
<dbReference type="Gene3D" id="3.40.50.200">
    <property type="entry name" value="Peptidase S8/S53 domain"/>
    <property type="match status" value="1"/>
</dbReference>
<evidence type="ECO:0008006" key="3">
    <source>
        <dbReference type="Google" id="ProtNLM"/>
    </source>
</evidence>
<accession>B9S2S6</accession>
<dbReference type="EMBL" id="EQ973853">
    <property type="protein sequence ID" value="EEF42081.1"/>
    <property type="molecule type" value="Genomic_DNA"/>
</dbReference>
<dbReference type="InterPro" id="IPR036852">
    <property type="entry name" value="Peptidase_S8/S53_dom_sf"/>
</dbReference>
<dbReference type="GO" id="GO:0004252">
    <property type="term" value="F:serine-type endopeptidase activity"/>
    <property type="evidence" value="ECO:0007669"/>
    <property type="project" value="InterPro"/>
</dbReference>
<dbReference type="InParanoid" id="B9S2S6"/>
<keyword evidence="2" id="KW-1185">Reference proteome</keyword>
<dbReference type="SUPFAM" id="SSF52743">
    <property type="entry name" value="Subtilisin-like"/>
    <property type="match status" value="1"/>
</dbReference>